<evidence type="ECO:0000313" key="3">
    <source>
        <dbReference type="EMBL" id="QDU36290.1"/>
    </source>
</evidence>
<organism evidence="3 4">
    <name type="scientific">Maioricimonas rarisocia</name>
    <dbReference type="NCBI Taxonomy" id="2528026"/>
    <lineage>
        <taxon>Bacteria</taxon>
        <taxon>Pseudomonadati</taxon>
        <taxon>Planctomycetota</taxon>
        <taxon>Planctomycetia</taxon>
        <taxon>Planctomycetales</taxon>
        <taxon>Planctomycetaceae</taxon>
        <taxon>Maioricimonas</taxon>
    </lineage>
</organism>
<evidence type="ECO:0000313" key="4">
    <source>
        <dbReference type="Proteomes" id="UP000320496"/>
    </source>
</evidence>
<reference evidence="3 4" key="1">
    <citation type="submission" date="2019-02" db="EMBL/GenBank/DDBJ databases">
        <title>Deep-cultivation of Planctomycetes and their phenomic and genomic characterization uncovers novel biology.</title>
        <authorList>
            <person name="Wiegand S."/>
            <person name="Jogler M."/>
            <person name="Boedeker C."/>
            <person name="Pinto D."/>
            <person name="Vollmers J."/>
            <person name="Rivas-Marin E."/>
            <person name="Kohn T."/>
            <person name="Peeters S.H."/>
            <person name="Heuer A."/>
            <person name="Rast P."/>
            <person name="Oberbeckmann S."/>
            <person name="Bunk B."/>
            <person name="Jeske O."/>
            <person name="Meyerdierks A."/>
            <person name="Storesund J.E."/>
            <person name="Kallscheuer N."/>
            <person name="Luecker S."/>
            <person name="Lage O.M."/>
            <person name="Pohl T."/>
            <person name="Merkel B.J."/>
            <person name="Hornburger P."/>
            <person name="Mueller R.-W."/>
            <person name="Bruemmer F."/>
            <person name="Labrenz M."/>
            <person name="Spormann A.M."/>
            <person name="Op den Camp H."/>
            <person name="Overmann J."/>
            <person name="Amann R."/>
            <person name="Jetten M.S.M."/>
            <person name="Mascher T."/>
            <person name="Medema M.H."/>
            <person name="Devos D.P."/>
            <person name="Kaster A.-K."/>
            <person name="Ovreas L."/>
            <person name="Rohde M."/>
            <person name="Galperin M.Y."/>
            <person name="Jogler C."/>
        </authorList>
    </citation>
    <scope>NUCLEOTIDE SEQUENCE [LARGE SCALE GENOMIC DNA]</scope>
    <source>
        <strain evidence="3 4">Mal4</strain>
    </source>
</reference>
<keyword evidence="4" id="KW-1185">Reference proteome</keyword>
<dbReference type="AlphaFoldDB" id="A0A517Z1C6"/>
<dbReference type="OrthoDB" id="255848at2"/>
<keyword evidence="1" id="KW-0812">Transmembrane</keyword>
<accession>A0A517Z1C6</accession>
<dbReference type="KEGG" id="mri:Mal4_05740"/>
<keyword evidence="1" id="KW-1133">Transmembrane helix</keyword>
<dbReference type="InterPro" id="IPR027558">
    <property type="entry name" value="Pre_pil_HX9DG_C"/>
</dbReference>
<gene>
    <name evidence="3" type="ORF">Mal4_05740</name>
</gene>
<dbReference type="NCBIfam" id="TIGR02532">
    <property type="entry name" value="IV_pilin_GFxxxE"/>
    <property type="match status" value="1"/>
</dbReference>
<dbReference type="Gene3D" id="3.30.700.10">
    <property type="entry name" value="Glycoprotein, Type 4 Pilin"/>
    <property type="match status" value="1"/>
</dbReference>
<dbReference type="Pfam" id="PF07596">
    <property type="entry name" value="SBP_bac_10"/>
    <property type="match status" value="1"/>
</dbReference>
<proteinExistence type="predicted"/>
<dbReference type="PANTHER" id="PTHR30093">
    <property type="entry name" value="GENERAL SECRETION PATHWAY PROTEIN G"/>
    <property type="match status" value="1"/>
</dbReference>
<dbReference type="PANTHER" id="PTHR30093:SF2">
    <property type="entry name" value="TYPE II SECRETION SYSTEM PROTEIN H"/>
    <property type="match status" value="1"/>
</dbReference>
<dbReference type="PROSITE" id="PS00409">
    <property type="entry name" value="PROKAR_NTER_METHYL"/>
    <property type="match status" value="1"/>
</dbReference>
<dbReference type="InterPro" id="IPR011453">
    <property type="entry name" value="DUF1559"/>
</dbReference>
<dbReference type="NCBIfam" id="TIGR04294">
    <property type="entry name" value="pre_pil_HX9DG"/>
    <property type="match status" value="1"/>
</dbReference>
<name>A0A517Z1C6_9PLAN</name>
<keyword evidence="1" id="KW-0472">Membrane</keyword>
<dbReference type="Proteomes" id="UP000320496">
    <property type="component" value="Chromosome"/>
</dbReference>
<dbReference type="SUPFAM" id="SSF54523">
    <property type="entry name" value="Pili subunits"/>
    <property type="match status" value="1"/>
</dbReference>
<dbReference type="Pfam" id="PF07963">
    <property type="entry name" value="N_methyl"/>
    <property type="match status" value="1"/>
</dbReference>
<protein>
    <submittedName>
        <fullName evidence="3">Putative major pilin subunit</fullName>
    </submittedName>
</protein>
<sequence length="340" mass="36468">MTSSKCQRRGFTLIELLVVIAIIAILIALLLPAVQQAREAARRSQCKNNLKQLGLALHNYHDVYGSFPPAYIDLRGAPGGIPDNDGHWAWSAMILPQMDQAPLYNQLQVGTLTATQAISANQADMQRKYAAFRCPSDVGPDTHDAGVEPGYAIENSSNTNLGLSLTNYVVANNNASVRQRQATDPANGVTGAVGAFFRDSKIGMRDMLDGSSNTILVGERAWRQGSVRMSAGTLLAVRDANANGPSAQDASVAWNQGLMSIAGSVRWPMNPVMTSPNTDRSQAFSSLHEGGIQVLLGDGSVRFISENIDLRNEFVGSRWPVDSVLEALVGIADGEVLGEF</sequence>
<dbReference type="EMBL" id="CP036275">
    <property type="protein sequence ID" value="QDU36290.1"/>
    <property type="molecule type" value="Genomic_DNA"/>
</dbReference>
<feature type="domain" description="DUF1559" evidence="2">
    <location>
        <begin position="35"/>
        <end position="310"/>
    </location>
</feature>
<feature type="transmembrane region" description="Helical" evidence="1">
    <location>
        <begin position="12"/>
        <end position="34"/>
    </location>
</feature>
<evidence type="ECO:0000256" key="1">
    <source>
        <dbReference type="SAM" id="Phobius"/>
    </source>
</evidence>
<evidence type="ECO:0000259" key="2">
    <source>
        <dbReference type="Pfam" id="PF07596"/>
    </source>
</evidence>
<dbReference type="RefSeq" id="WP_145366970.1">
    <property type="nucleotide sequence ID" value="NZ_CP036275.1"/>
</dbReference>
<dbReference type="InterPro" id="IPR012902">
    <property type="entry name" value="N_methyl_site"/>
</dbReference>
<dbReference type="InterPro" id="IPR045584">
    <property type="entry name" value="Pilin-like"/>
</dbReference>